<proteinExistence type="predicted"/>
<keyword evidence="3" id="KW-1185">Reference proteome</keyword>
<evidence type="ECO:0000313" key="3">
    <source>
        <dbReference type="Proteomes" id="UP000078227"/>
    </source>
</evidence>
<dbReference type="Proteomes" id="UP000078227">
    <property type="component" value="Chromosome"/>
</dbReference>
<feature type="signal peptide" evidence="1">
    <location>
        <begin position="1"/>
        <end position="21"/>
    </location>
</feature>
<protein>
    <submittedName>
        <fullName evidence="2">WG repeat-containing protein</fullName>
    </submittedName>
</protein>
<reference evidence="2 3" key="1">
    <citation type="submission" date="2021-03" db="EMBL/GenBank/DDBJ databases">
        <authorList>
            <person name="Li Y."/>
            <person name="Li S."/>
            <person name="Chen M."/>
            <person name="Peng G."/>
            <person name="Tan Z."/>
            <person name="An Q."/>
        </authorList>
    </citation>
    <scope>NUCLEOTIDE SEQUENCE [LARGE SCALE GENOMIC DNA]</scope>
    <source>
        <strain evidence="2 3">Ola 51</strain>
    </source>
</reference>
<dbReference type="EMBL" id="CP014007">
    <property type="protein sequence ID" value="ANI83711.1"/>
    <property type="molecule type" value="Genomic_DNA"/>
</dbReference>
<name>A0ABN4QCQ9_9ENTR</name>
<feature type="chain" id="PRO_5045751462" evidence="1">
    <location>
        <begin position="22"/>
        <end position="188"/>
    </location>
</feature>
<keyword evidence="1" id="KW-0732">Signal</keyword>
<evidence type="ECO:0000313" key="2">
    <source>
        <dbReference type="EMBL" id="ANI83711.1"/>
    </source>
</evidence>
<accession>A0ABN4QCQ9</accession>
<organism evidence="2 3">
    <name type="scientific">Kosakonia oryzae</name>
    <dbReference type="NCBI Taxonomy" id="497725"/>
    <lineage>
        <taxon>Bacteria</taxon>
        <taxon>Pseudomonadati</taxon>
        <taxon>Pseudomonadota</taxon>
        <taxon>Gammaproteobacteria</taxon>
        <taxon>Enterobacterales</taxon>
        <taxon>Enterobacteriaceae</taxon>
        <taxon>Kosakonia</taxon>
    </lineage>
</organism>
<evidence type="ECO:0000256" key="1">
    <source>
        <dbReference type="SAM" id="SignalP"/>
    </source>
</evidence>
<gene>
    <name evidence="2" type="ORF">AWR26_16660</name>
</gene>
<sequence length="188" mass="21169">MEMVFRIMTGALLMAAFAVHAAPNPPYACSYWDKKTDSVETLDECAVLKEGKLVFLPALFAKTHDVDGMSWVGLHDYNRAAGKQDTDYYVRSAHEYLSVMHFDNGPDWFVEGLVRSTQNGKVGYWDDTFRNRIAARYDYASQFEGGKALVCIGCKPQREGEHIALSGGEWYYIDKSGQRVSEIKSGPF</sequence>